<dbReference type="STRING" id="317619.GCA_000332315_02413"/>
<dbReference type="AlphaFoldDB" id="A0A0M2PYE9"/>
<dbReference type="InterPro" id="IPR010982">
    <property type="entry name" value="Lambda_DNA-bd_dom_sf"/>
</dbReference>
<dbReference type="GO" id="GO:0003677">
    <property type="term" value="F:DNA binding"/>
    <property type="evidence" value="ECO:0007669"/>
    <property type="project" value="InterPro"/>
</dbReference>
<dbReference type="SUPFAM" id="SSF47413">
    <property type="entry name" value="lambda repressor-like DNA-binding domains"/>
    <property type="match status" value="1"/>
</dbReference>
<dbReference type="eggNOG" id="COG0576">
    <property type="taxonomic scope" value="Bacteria"/>
</dbReference>
<protein>
    <recommendedName>
        <fullName evidence="2">HTH cro/C1-type domain-containing protein</fullName>
    </recommendedName>
</protein>
<gene>
    <name evidence="3" type="ORF">PROH_16175</name>
</gene>
<sequence>MVFLQQRLKQRQIPSFRQLALRSQVTPWQVGQLRQGQVHQMRLEPLLRIAQTLDLSLGELLAAAGLADRAPNTTLNPSLNPSPEPSPEPSLDSLRRECDRLQQQLQRQEQDLRQQFQRQSLGQLESWLKNWPKVVYAVENTKPELLAAKVLPLLHPLEELLASWGVATIGSVGEVVAYEPRQHQMLRSGDAVGVAGDAGNGSIAGNGNIAGNLVQIQRPGYRHGSDLLHRAEVKPWQP</sequence>
<evidence type="ECO:0000256" key="1">
    <source>
        <dbReference type="SAM" id="MobiDB-lite"/>
    </source>
</evidence>
<comment type="caution">
    <text evidence="3">The sequence shown here is derived from an EMBL/GenBank/DDBJ whole genome shotgun (WGS) entry which is preliminary data.</text>
</comment>
<dbReference type="EMBL" id="AJTX02000006">
    <property type="protein sequence ID" value="KKI99401.1"/>
    <property type="molecule type" value="Genomic_DNA"/>
</dbReference>
<evidence type="ECO:0000313" key="3">
    <source>
        <dbReference type="EMBL" id="KKI99401.1"/>
    </source>
</evidence>
<organism evidence="3 4">
    <name type="scientific">Prochlorothrix hollandica PCC 9006 = CALU 1027</name>
    <dbReference type="NCBI Taxonomy" id="317619"/>
    <lineage>
        <taxon>Bacteria</taxon>
        <taxon>Bacillati</taxon>
        <taxon>Cyanobacteriota</taxon>
        <taxon>Cyanophyceae</taxon>
        <taxon>Prochlorotrichales</taxon>
        <taxon>Prochlorotrichaceae</taxon>
        <taxon>Prochlorothrix</taxon>
    </lineage>
</organism>
<name>A0A0M2PYE9_PROHO</name>
<accession>A0A0M2PYE9</accession>
<evidence type="ECO:0000313" key="4">
    <source>
        <dbReference type="Proteomes" id="UP000034681"/>
    </source>
</evidence>
<dbReference type="Proteomes" id="UP000034681">
    <property type="component" value="Unassembled WGS sequence"/>
</dbReference>
<reference evidence="3" key="1">
    <citation type="submission" date="2012-04" db="EMBL/GenBank/DDBJ databases">
        <authorList>
            <person name="Borisov I.G."/>
            <person name="Ivanikova N.V."/>
            <person name="Pinevich A.V."/>
        </authorList>
    </citation>
    <scope>NUCLEOTIDE SEQUENCE</scope>
    <source>
        <strain evidence="3">CALU 1027</strain>
    </source>
</reference>
<proteinExistence type="predicted"/>
<feature type="domain" description="HTH cro/C1-type" evidence="2">
    <location>
        <begin position="4"/>
        <end position="61"/>
    </location>
</feature>
<keyword evidence="4" id="KW-1185">Reference proteome</keyword>
<dbReference type="Pfam" id="PF13443">
    <property type="entry name" value="HTH_26"/>
    <property type="match status" value="1"/>
</dbReference>
<dbReference type="InterPro" id="IPR001387">
    <property type="entry name" value="Cro/C1-type_HTH"/>
</dbReference>
<dbReference type="Gene3D" id="1.10.260.40">
    <property type="entry name" value="lambda repressor-like DNA-binding domains"/>
    <property type="match status" value="1"/>
</dbReference>
<evidence type="ECO:0000259" key="2">
    <source>
        <dbReference type="Pfam" id="PF13443"/>
    </source>
</evidence>
<feature type="region of interest" description="Disordered" evidence="1">
    <location>
        <begin position="72"/>
        <end position="92"/>
    </location>
</feature>